<evidence type="ECO:0000256" key="4">
    <source>
        <dbReference type="ARBA" id="ARBA00022692"/>
    </source>
</evidence>
<keyword evidence="10" id="KW-1185">Reference proteome</keyword>
<evidence type="ECO:0000313" key="9">
    <source>
        <dbReference type="EMBL" id="ADQ17925.1"/>
    </source>
</evidence>
<dbReference type="PROSITE" id="PS52016">
    <property type="entry name" value="TONB_DEPENDENT_REC_3"/>
    <property type="match status" value="1"/>
</dbReference>
<dbReference type="InterPro" id="IPR023996">
    <property type="entry name" value="TonB-dep_OMP_SusC/RagA"/>
</dbReference>
<dbReference type="InterPro" id="IPR008969">
    <property type="entry name" value="CarboxyPept-like_regulatory"/>
</dbReference>
<evidence type="ECO:0000256" key="3">
    <source>
        <dbReference type="ARBA" id="ARBA00022452"/>
    </source>
</evidence>
<keyword evidence="6 7" id="KW-0998">Cell outer membrane</keyword>
<dbReference type="Gene3D" id="2.170.130.10">
    <property type="entry name" value="TonB-dependent receptor, plug domain"/>
    <property type="match status" value="1"/>
</dbReference>
<dbReference type="NCBIfam" id="TIGR04057">
    <property type="entry name" value="SusC_RagA_signa"/>
    <property type="match status" value="1"/>
</dbReference>
<dbReference type="InterPro" id="IPR023997">
    <property type="entry name" value="TonB-dep_OMP_SusC/RagA_CS"/>
</dbReference>
<keyword evidence="4 7" id="KW-0812">Transmembrane</keyword>
<dbReference type="EMBL" id="CP002305">
    <property type="protein sequence ID" value="ADQ17925.1"/>
    <property type="molecule type" value="Genomic_DNA"/>
</dbReference>
<evidence type="ECO:0000256" key="7">
    <source>
        <dbReference type="PROSITE-ProRule" id="PRU01360"/>
    </source>
</evidence>
<proteinExistence type="inferred from homology"/>
<dbReference type="NCBIfam" id="TIGR04056">
    <property type="entry name" value="OMP_RagA_SusC"/>
    <property type="match status" value="1"/>
</dbReference>
<dbReference type="InterPro" id="IPR039426">
    <property type="entry name" value="TonB-dep_rcpt-like"/>
</dbReference>
<dbReference type="STRING" id="649349.Lbys_2248"/>
<keyword evidence="5 7" id="KW-0472">Membrane</keyword>
<keyword evidence="9" id="KW-0675">Receptor</keyword>
<evidence type="ECO:0000256" key="6">
    <source>
        <dbReference type="ARBA" id="ARBA00023237"/>
    </source>
</evidence>
<dbReference type="InterPro" id="IPR037066">
    <property type="entry name" value="Plug_dom_sf"/>
</dbReference>
<evidence type="ECO:0000259" key="8">
    <source>
        <dbReference type="Pfam" id="PF07715"/>
    </source>
</evidence>
<dbReference type="InterPro" id="IPR012910">
    <property type="entry name" value="Plug_dom"/>
</dbReference>
<accession>E4RVM6</accession>
<comment type="similarity">
    <text evidence="7">Belongs to the TonB-dependent receptor family.</text>
</comment>
<sequence>MKKRTESLNYVLKLMKISFYQFLLAIICGSMSFAHDLHAQNYLARKVQTANAESTLKELLRQVEEQSGLKFVYSSKINLNQTYTPEKRSLTVYDVLTEVLRPMGIDYEVFDQRILLKKRKISDLKRLDAVQELQVAAVDRRITGTVKDGKGEALIGVTVTLKNTNRGTMTNALGQYTLEVPEGDHTLVFTYIGYKRVELPVGNASIYDVVLEEDNQALEELIVVGYGTEKRSDLTGALSKVDMDKALAIPSTNVAEMIRGQAAGVQVTLGSARPGGTSNILIRGQKSISGGNDPLIVLDGFPIDNINDINPDDIASIEILKDASSQAIYGARAANGVILVTTKRGKEGKMQVGVHTYYTTQRLTKNFEMFSPEEFAQYRREAVRANNPGGIEYSPDEVNFGGSAAAAEYINYKAGNFADWEKIMMRTALTNSNTLNISGGNEQTRIFSSLNYYTQTGLLPNSDYKRGAFRLNLNRKINSKIDIDANLNLASDGQQRESTSLDFITISPFMGPYDQDGNLVYRLAGANASSSTINPLWNIREADNRTKSSYYNLNLAGNYRILKNLTYRLNTLYNRKHVEDGTYRTRLHSEGVATNGTATLTNGSWEEYLIENIINYIPLENEKHKLDMTFVQSVNQRDYTSTYVTGTQFPNDLLGFDGITNALNFKVQRNEARKALVGFLGRVRYNLLDKYLFTFTARQDGASVFAESKKWGFFPAAAFAWKIHNEDFLQDAKNLSELKLRLSYGSVGNQALAAYQTLGLVNNNSYVFGGVLQGGNLPGGLLPNPDLTWETTTTFNLGLDFGFLQNRITGTVEYYDMHTRDLLTNIPLGGTSGFSSMITNGGEVRNKGIEALVTGHILRDGPLKWSMTASFTRNRNTLLKSGIVDENGNPKDDISSNRFIGHGVNVIYTKLFDGIFQTDEEAKNSPQGSKGGTIANPFQSDATLHAGAVRVKDVNGDGIIDINDNVIINTAPDWFGSISTTLNYKGWELMADVYTVQGVMKYNPYLGQFNEGGYNTAVRNGIKRDYWTPENPSNTYPRPNYSTKAANVELIGLADASYVRLRTLSLGYTLPKLALRRIGMQTAKVYVNANNLLTITDYKSYSPENNPNDFPDAKGFTVGLNLGF</sequence>
<dbReference type="GO" id="GO:0009279">
    <property type="term" value="C:cell outer membrane"/>
    <property type="evidence" value="ECO:0007669"/>
    <property type="project" value="UniProtKB-SubCell"/>
</dbReference>
<dbReference type="AlphaFoldDB" id="E4RVM6"/>
<dbReference type="Pfam" id="PF13715">
    <property type="entry name" value="CarbopepD_reg_2"/>
    <property type="match status" value="1"/>
</dbReference>
<dbReference type="eggNOG" id="COG1629">
    <property type="taxonomic scope" value="Bacteria"/>
</dbReference>
<organism evidence="9 10">
    <name type="scientific">Leadbetterella byssophila (strain DSM 17132 / JCM 16389 / KACC 11308 / NBRC 106382 / 4M15)</name>
    <dbReference type="NCBI Taxonomy" id="649349"/>
    <lineage>
        <taxon>Bacteria</taxon>
        <taxon>Pseudomonadati</taxon>
        <taxon>Bacteroidota</taxon>
        <taxon>Cytophagia</taxon>
        <taxon>Cytophagales</taxon>
        <taxon>Leadbetterellaceae</taxon>
        <taxon>Leadbetterella</taxon>
    </lineage>
</organism>
<keyword evidence="3 7" id="KW-1134">Transmembrane beta strand</keyword>
<dbReference type="SUPFAM" id="SSF56935">
    <property type="entry name" value="Porins"/>
    <property type="match status" value="1"/>
</dbReference>
<protein>
    <submittedName>
        <fullName evidence="9">TonB-dependent receptor</fullName>
    </submittedName>
</protein>
<dbReference type="RefSeq" id="WP_013408966.1">
    <property type="nucleotide sequence ID" value="NC_014655.1"/>
</dbReference>
<evidence type="ECO:0000313" key="10">
    <source>
        <dbReference type="Proteomes" id="UP000007435"/>
    </source>
</evidence>
<comment type="subcellular location">
    <subcellularLocation>
        <location evidence="1 7">Cell outer membrane</location>
        <topology evidence="1 7">Multi-pass membrane protein</topology>
    </subcellularLocation>
</comment>
<reference key="1">
    <citation type="submission" date="2010-11" db="EMBL/GenBank/DDBJ databases">
        <title>The complete genome of Leadbetterella byssophila DSM 17132.</title>
        <authorList>
            <consortium name="US DOE Joint Genome Institute (JGI-PGF)"/>
            <person name="Lucas S."/>
            <person name="Copeland A."/>
            <person name="Lapidus A."/>
            <person name="Glavina del Rio T."/>
            <person name="Dalin E."/>
            <person name="Tice H."/>
            <person name="Bruce D."/>
            <person name="Goodwin L."/>
            <person name="Pitluck S."/>
            <person name="Kyrpides N."/>
            <person name="Mavromatis K."/>
            <person name="Ivanova N."/>
            <person name="Teshima H."/>
            <person name="Brettin T."/>
            <person name="Detter J.C."/>
            <person name="Han C."/>
            <person name="Tapia R."/>
            <person name="Land M."/>
            <person name="Hauser L."/>
            <person name="Markowitz V."/>
            <person name="Cheng J.-F."/>
            <person name="Hugenholtz P."/>
            <person name="Woyke T."/>
            <person name="Wu D."/>
            <person name="Tindall B."/>
            <person name="Pomrenke H.G."/>
            <person name="Brambilla E."/>
            <person name="Klenk H.-P."/>
            <person name="Eisen J.A."/>
        </authorList>
    </citation>
    <scope>NUCLEOTIDE SEQUENCE [LARGE SCALE GENOMIC DNA]</scope>
    <source>
        <strain>DSM 17132</strain>
    </source>
</reference>
<dbReference type="HOGENOM" id="CLU_004317_0_2_10"/>
<dbReference type="Gene3D" id="2.40.170.20">
    <property type="entry name" value="TonB-dependent receptor, beta-barrel domain"/>
    <property type="match status" value="1"/>
</dbReference>
<dbReference type="SUPFAM" id="SSF49464">
    <property type="entry name" value="Carboxypeptidase regulatory domain-like"/>
    <property type="match status" value="1"/>
</dbReference>
<dbReference type="KEGG" id="lby:Lbys_2248"/>
<name>E4RVM6_LEAB4</name>
<dbReference type="OrthoDB" id="9768177at2"/>
<keyword evidence="2 7" id="KW-0813">Transport</keyword>
<gene>
    <name evidence="9" type="ordered locus">Lbys_2248</name>
</gene>
<evidence type="ECO:0000256" key="5">
    <source>
        <dbReference type="ARBA" id="ARBA00023136"/>
    </source>
</evidence>
<evidence type="ECO:0000256" key="1">
    <source>
        <dbReference type="ARBA" id="ARBA00004571"/>
    </source>
</evidence>
<dbReference type="Proteomes" id="UP000007435">
    <property type="component" value="Chromosome"/>
</dbReference>
<reference evidence="9 10" key="2">
    <citation type="journal article" date="2011" name="Stand. Genomic Sci.">
        <title>Complete genome sequence of Leadbetterella byssophila type strain (4M15).</title>
        <authorList>
            <person name="Abt B."/>
            <person name="Teshima H."/>
            <person name="Lucas S."/>
            <person name="Lapidus A."/>
            <person name="Del Rio T.G."/>
            <person name="Nolan M."/>
            <person name="Tice H."/>
            <person name="Cheng J.F."/>
            <person name="Pitluck S."/>
            <person name="Liolios K."/>
            <person name="Pagani I."/>
            <person name="Ivanova N."/>
            <person name="Mavromatis K."/>
            <person name="Pati A."/>
            <person name="Tapia R."/>
            <person name="Han C."/>
            <person name="Goodwin L."/>
            <person name="Chen A."/>
            <person name="Palaniappan K."/>
            <person name="Land M."/>
            <person name="Hauser L."/>
            <person name="Chang Y.J."/>
            <person name="Jeffries C.D."/>
            <person name="Rohde M."/>
            <person name="Goker M."/>
            <person name="Tindall B.J."/>
            <person name="Detter J.C."/>
            <person name="Woyke T."/>
            <person name="Bristow J."/>
            <person name="Eisen J.A."/>
            <person name="Markowitz V."/>
            <person name="Hugenholtz P."/>
            <person name="Klenk H.P."/>
            <person name="Kyrpides N.C."/>
        </authorList>
    </citation>
    <scope>NUCLEOTIDE SEQUENCE [LARGE SCALE GENOMIC DNA]</scope>
    <source>
        <strain evidence="10">DSM 17132 / JCM 16389 / KACC 11308 / NBRC 106382 / 4M15</strain>
    </source>
</reference>
<dbReference type="Pfam" id="PF07715">
    <property type="entry name" value="Plug"/>
    <property type="match status" value="1"/>
</dbReference>
<dbReference type="InterPro" id="IPR036942">
    <property type="entry name" value="Beta-barrel_TonB_sf"/>
</dbReference>
<dbReference type="Gene3D" id="2.60.40.1120">
    <property type="entry name" value="Carboxypeptidase-like, regulatory domain"/>
    <property type="match status" value="1"/>
</dbReference>
<feature type="domain" description="TonB-dependent receptor plug" evidence="8">
    <location>
        <begin position="232"/>
        <end position="337"/>
    </location>
</feature>
<evidence type="ECO:0000256" key="2">
    <source>
        <dbReference type="ARBA" id="ARBA00022448"/>
    </source>
</evidence>